<evidence type="ECO:0000256" key="8">
    <source>
        <dbReference type="PIRNR" id="PIRNR002744"/>
    </source>
</evidence>
<keyword evidence="5 10" id="KW-0812">Transmembrane</keyword>
<sequence>MSLPMHDTEAVHEKSATVCSSPTGEGDGSFNTSEPPSASLSSFQKFNRRIESLAGLEARGIERVLPEERQPASHAADLQVALLWFSANLSLNNLATGLFGPMVFGLGFLDSALLAVFGTILGSCSTGYMAIWGPQSGNRTMVVLRYFFGYWPSKIPTFLNIVLMVGYAVIDCIIGGQVLSAVSGGSMSILVGVVVVAIVSWAVAVFGMRIFHTYERYAWIAQVVVLAVLIGVAGPSFNASAQPTVSGAVLAANRLSFFSLCFYVPNSWGAAASDFYVYYPERTSRVKVFLLTVIGLTMSFTLVYLVAIGLATGLVDNQAWSDANAISTGALIVAAYEPLHGFGRFCSVIIALGVIANSTPSLYSASLGCQVLGRYPKAVPRWVWSTVMSLIALVLAMAGRESLLVVFQNFVALMGYWVMLFICIVLEEHLIFRGNKGFDWTAWEDKQYLPVGLAAFASFVLGWVGAILGMSQVWYIGPISKAASSADLGMWLGCAFAIVTFPVFRYFELKIYGR</sequence>
<feature type="transmembrane region" description="Helical" evidence="10">
    <location>
        <begin position="185"/>
        <end position="206"/>
    </location>
</feature>
<dbReference type="GO" id="GO:0022857">
    <property type="term" value="F:transmembrane transporter activity"/>
    <property type="evidence" value="ECO:0007669"/>
    <property type="project" value="InterPro"/>
</dbReference>
<dbReference type="Gene3D" id="1.10.4160.10">
    <property type="entry name" value="Hydantoin permease"/>
    <property type="match status" value="1"/>
</dbReference>
<evidence type="ECO:0000256" key="5">
    <source>
        <dbReference type="ARBA" id="ARBA00022692"/>
    </source>
</evidence>
<evidence type="ECO:0000256" key="6">
    <source>
        <dbReference type="ARBA" id="ARBA00022989"/>
    </source>
</evidence>
<feature type="transmembrane region" description="Helical" evidence="10">
    <location>
        <begin position="382"/>
        <end position="399"/>
    </location>
</feature>
<evidence type="ECO:0000256" key="2">
    <source>
        <dbReference type="ARBA" id="ARBA00008974"/>
    </source>
</evidence>
<keyword evidence="7 8" id="KW-0472">Membrane</keyword>
<keyword evidence="3 8" id="KW-0813">Transport</keyword>
<gene>
    <name evidence="11" type="ORF">FHETE_5848</name>
</gene>
<evidence type="ECO:0000256" key="9">
    <source>
        <dbReference type="SAM" id="MobiDB-lite"/>
    </source>
</evidence>
<comment type="caution">
    <text evidence="11">The sequence shown here is derived from an EMBL/GenBank/DDBJ whole genome shotgun (WGS) entry which is preliminary data.</text>
</comment>
<reference evidence="11 12" key="1">
    <citation type="submission" date="2020-05" db="EMBL/GenBank/DDBJ databases">
        <title>Identification and distribution of gene clusters putatively required for synthesis of sphingolipid metabolism inhibitors in phylogenetically diverse species of the filamentous fungus Fusarium.</title>
        <authorList>
            <person name="Kim H.-S."/>
            <person name="Busman M."/>
            <person name="Brown D.W."/>
            <person name="Divon H."/>
            <person name="Uhlig S."/>
            <person name="Proctor R.H."/>
        </authorList>
    </citation>
    <scope>NUCLEOTIDE SEQUENCE [LARGE SCALE GENOMIC DNA]</scope>
    <source>
        <strain evidence="11 12">NRRL 20693</strain>
    </source>
</reference>
<protein>
    <submittedName>
        <fullName evidence="11">TPN1-like pyridoxine transporter</fullName>
    </submittedName>
</protein>
<feature type="transmembrane region" description="Helical" evidence="10">
    <location>
        <begin position="488"/>
        <end position="507"/>
    </location>
</feature>
<dbReference type="PIRSF" id="PIRSF002744">
    <property type="entry name" value="Pur-cyt_permease"/>
    <property type="match status" value="1"/>
</dbReference>
<feature type="transmembrane region" description="Helical" evidence="10">
    <location>
        <begin position="289"/>
        <end position="311"/>
    </location>
</feature>
<dbReference type="InterPro" id="IPR026030">
    <property type="entry name" value="Pur-cyt_permease_Fcy2/21/22"/>
</dbReference>
<dbReference type="Pfam" id="PF02133">
    <property type="entry name" value="Transp_cyt_pur"/>
    <property type="match status" value="1"/>
</dbReference>
<feature type="transmembrane region" description="Helical" evidence="10">
    <location>
        <begin position="80"/>
        <end position="100"/>
    </location>
</feature>
<feature type="transmembrane region" description="Helical" evidence="10">
    <location>
        <begin position="405"/>
        <end position="427"/>
    </location>
</feature>
<evidence type="ECO:0000313" key="11">
    <source>
        <dbReference type="EMBL" id="KAF5667145.1"/>
    </source>
</evidence>
<comment type="subcellular location">
    <subcellularLocation>
        <location evidence="1">Membrane</location>
        <topology evidence="1">Multi-pass membrane protein</topology>
    </subcellularLocation>
</comment>
<dbReference type="OrthoDB" id="2116389at2759"/>
<feature type="compositionally biased region" description="Basic and acidic residues" evidence="9">
    <location>
        <begin position="1"/>
        <end position="15"/>
    </location>
</feature>
<evidence type="ECO:0000256" key="7">
    <source>
        <dbReference type="ARBA" id="ARBA00023136"/>
    </source>
</evidence>
<dbReference type="Proteomes" id="UP000567885">
    <property type="component" value="Unassembled WGS sequence"/>
</dbReference>
<dbReference type="InterPro" id="IPR001248">
    <property type="entry name" value="Pur-cyt_permease"/>
</dbReference>
<evidence type="ECO:0000256" key="3">
    <source>
        <dbReference type="ARBA" id="ARBA00022448"/>
    </source>
</evidence>
<keyword evidence="6 10" id="KW-1133">Transmembrane helix</keyword>
<evidence type="ECO:0000256" key="10">
    <source>
        <dbReference type="SAM" id="Phobius"/>
    </source>
</evidence>
<accession>A0A8H5WQE3</accession>
<keyword evidence="12" id="KW-1185">Reference proteome</keyword>
<comment type="similarity">
    <text evidence="2 8">Belongs to the purine-cytosine permease (2.A.39) family.</text>
</comment>
<feature type="transmembrane region" description="Helical" evidence="10">
    <location>
        <begin position="448"/>
        <end position="476"/>
    </location>
</feature>
<dbReference type="GO" id="GO:0015851">
    <property type="term" value="P:nucleobase transport"/>
    <property type="evidence" value="ECO:0007669"/>
    <property type="project" value="UniProtKB-ARBA"/>
</dbReference>
<feature type="region of interest" description="Disordered" evidence="9">
    <location>
        <begin position="1"/>
        <end position="41"/>
    </location>
</feature>
<name>A0A8H5WQE3_FUSHE</name>
<dbReference type="GO" id="GO:0000329">
    <property type="term" value="C:fungal-type vacuole membrane"/>
    <property type="evidence" value="ECO:0007669"/>
    <property type="project" value="TreeGrafter"/>
</dbReference>
<proteinExistence type="inferred from homology"/>
<feature type="transmembrane region" description="Helical" evidence="10">
    <location>
        <begin position="155"/>
        <end position="179"/>
    </location>
</feature>
<dbReference type="PANTHER" id="PTHR31806:SF8">
    <property type="entry name" value="TRANSPORTER, PUTATIVE (AFU_ORTHOLOGUE AFUA_2G03000)-RELATED"/>
    <property type="match status" value="1"/>
</dbReference>
<dbReference type="GO" id="GO:0005886">
    <property type="term" value="C:plasma membrane"/>
    <property type="evidence" value="ECO:0007669"/>
    <property type="project" value="TreeGrafter"/>
</dbReference>
<keyword evidence="4" id="KW-0597">Phosphoprotein</keyword>
<feature type="transmembrane region" description="Helical" evidence="10">
    <location>
        <begin position="218"/>
        <end position="237"/>
    </location>
</feature>
<feature type="transmembrane region" description="Helical" evidence="10">
    <location>
        <begin position="257"/>
        <end position="277"/>
    </location>
</feature>
<evidence type="ECO:0000313" key="12">
    <source>
        <dbReference type="Proteomes" id="UP000567885"/>
    </source>
</evidence>
<feature type="compositionally biased region" description="Polar residues" evidence="9">
    <location>
        <begin position="17"/>
        <end position="41"/>
    </location>
</feature>
<organism evidence="11 12">
    <name type="scientific">Fusarium heterosporum</name>
    <dbReference type="NCBI Taxonomy" id="42747"/>
    <lineage>
        <taxon>Eukaryota</taxon>
        <taxon>Fungi</taxon>
        <taxon>Dikarya</taxon>
        <taxon>Ascomycota</taxon>
        <taxon>Pezizomycotina</taxon>
        <taxon>Sordariomycetes</taxon>
        <taxon>Hypocreomycetidae</taxon>
        <taxon>Hypocreales</taxon>
        <taxon>Nectriaceae</taxon>
        <taxon>Fusarium</taxon>
        <taxon>Fusarium heterosporum species complex</taxon>
    </lineage>
</organism>
<dbReference type="PANTHER" id="PTHR31806">
    <property type="entry name" value="PURINE-CYTOSINE PERMEASE FCY2-RELATED"/>
    <property type="match status" value="1"/>
</dbReference>
<feature type="transmembrane region" description="Helical" evidence="10">
    <location>
        <begin position="342"/>
        <end position="362"/>
    </location>
</feature>
<dbReference type="EMBL" id="JAAGWQ010000103">
    <property type="protein sequence ID" value="KAF5667145.1"/>
    <property type="molecule type" value="Genomic_DNA"/>
</dbReference>
<evidence type="ECO:0000256" key="1">
    <source>
        <dbReference type="ARBA" id="ARBA00004141"/>
    </source>
</evidence>
<feature type="transmembrane region" description="Helical" evidence="10">
    <location>
        <begin position="112"/>
        <end position="134"/>
    </location>
</feature>
<dbReference type="AlphaFoldDB" id="A0A8H5WQE3"/>
<dbReference type="FunFam" id="1.10.4160.10:FF:000002">
    <property type="entry name" value="Purine-cytosine permease fcyB"/>
    <property type="match status" value="1"/>
</dbReference>
<evidence type="ECO:0000256" key="4">
    <source>
        <dbReference type="ARBA" id="ARBA00022553"/>
    </source>
</evidence>